<keyword evidence="2" id="KW-1185">Reference proteome</keyword>
<dbReference type="GO" id="GO:0005829">
    <property type="term" value="C:cytosol"/>
    <property type="evidence" value="ECO:0007669"/>
    <property type="project" value="TreeGrafter"/>
</dbReference>
<evidence type="ECO:0000313" key="2">
    <source>
        <dbReference type="Proteomes" id="UP000431744"/>
    </source>
</evidence>
<dbReference type="AlphaFoldDB" id="A0A6H9WM26"/>
<dbReference type="GO" id="GO:0033194">
    <property type="term" value="P:response to hydroperoxide"/>
    <property type="evidence" value="ECO:0007669"/>
    <property type="project" value="TreeGrafter"/>
</dbReference>
<reference evidence="1 2" key="1">
    <citation type="submission" date="2019-09" db="EMBL/GenBank/DDBJ databases">
        <title>Phylogeny of genus Pseudoclavibacter and closely related genus.</title>
        <authorList>
            <person name="Li Y."/>
        </authorList>
    </citation>
    <scope>NUCLEOTIDE SEQUENCE [LARGE SCALE GENOMIC DNA]</scope>
    <source>
        <strain evidence="1 2">EGI 60007</strain>
    </source>
</reference>
<proteinExistence type="predicted"/>
<evidence type="ECO:0000313" key="1">
    <source>
        <dbReference type="EMBL" id="KAB1649896.1"/>
    </source>
</evidence>
<sequence length="276" mass="28788">MTSGFLVLLPPSETKRDGGISAFGPDAPAAASLAEAARDPSASLSWPSMGSVRDELVGDLVALAGDAERMAAAFKLSDKLAAVEAERNRALRTAPRLPAVLRYTGVLYDALDAGSLDAEACRWLAGHVAIHSALYGLVGAGEPIAAYRCSANSRLPGRSLKQRWASRVADALTAHDGTVLDLRSNGYRALGAAGARSIVADIVTDDGAGGVRALNHFNKQAKGELVRALAVSERGRALPPDVDVDRLCATLGEVGFHAEPVSASRLRCWANDSVHA</sequence>
<dbReference type="EMBL" id="WBJY01000001">
    <property type="protein sequence ID" value="KAB1649896.1"/>
    <property type="molecule type" value="Genomic_DNA"/>
</dbReference>
<dbReference type="OrthoDB" id="3210767at2"/>
<name>A0A6H9WM26_9MICO</name>
<comment type="caution">
    <text evidence="1">The sequence shown here is derived from an EMBL/GenBank/DDBJ whole genome shotgun (WGS) entry which is preliminary data.</text>
</comment>
<dbReference type="PANTHER" id="PTHR30283">
    <property type="entry name" value="PEROXIDE STRESS RESPONSE PROTEIN YAAA"/>
    <property type="match status" value="1"/>
</dbReference>
<dbReference type="Pfam" id="PF03883">
    <property type="entry name" value="H2O2_YaaD"/>
    <property type="match status" value="1"/>
</dbReference>
<dbReference type="Proteomes" id="UP000431744">
    <property type="component" value="Unassembled WGS sequence"/>
</dbReference>
<dbReference type="PANTHER" id="PTHR30283:SF4">
    <property type="entry name" value="PEROXIDE STRESS RESISTANCE PROTEIN YAAA"/>
    <property type="match status" value="1"/>
</dbReference>
<dbReference type="InterPro" id="IPR005583">
    <property type="entry name" value="YaaA"/>
</dbReference>
<protein>
    <submittedName>
        <fullName evidence="1">Peroxide stress protein YaaA</fullName>
    </submittedName>
</protein>
<dbReference type="RefSeq" id="WP_158028480.1">
    <property type="nucleotide sequence ID" value="NZ_BMHG01000001.1"/>
</dbReference>
<gene>
    <name evidence="1" type="ORF">F8O04_06635</name>
</gene>
<accession>A0A6H9WM26</accession>
<organism evidence="1 2">
    <name type="scientific">Pseudoclavibacter endophyticus</name>
    <dbReference type="NCBI Taxonomy" id="1778590"/>
    <lineage>
        <taxon>Bacteria</taxon>
        <taxon>Bacillati</taxon>
        <taxon>Actinomycetota</taxon>
        <taxon>Actinomycetes</taxon>
        <taxon>Micrococcales</taxon>
        <taxon>Microbacteriaceae</taxon>
        <taxon>Pseudoclavibacter</taxon>
    </lineage>
</organism>